<feature type="transmembrane region" description="Helical" evidence="6">
    <location>
        <begin position="61"/>
        <end position="81"/>
    </location>
</feature>
<feature type="transmembrane region" description="Helical" evidence="6">
    <location>
        <begin position="324"/>
        <end position="347"/>
    </location>
</feature>
<comment type="subcellular location">
    <subcellularLocation>
        <location evidence="1">Cell inner membrane</location>
        <topology evidence="1">Multi-pass membrane protein</topology>
    </subcellularLocation>
    <subcellularLocation>
        <location evidence="6">Cell membrane</location>
        <topology evidence="6">Multi-pass membrane protein</topology>
    </subcellularLocation>
</comment>
<dbReference type="HAMAP" id="MF_01844">
    <property type="entry name" value="NhaA"/>
    <property type="match status" value="1"/>
</dbReference>
<keyword evidence="6" id="KW-0406">Ion transport</keyword>
<keyword evidence="6" id="KW-0813">Transport</keyword>
<comment type="similarity">
    <text evidence="6">Belongs to the NhaA Na(+)/H(+) (TC 2.A.33) antiporter family.</text>
</comment>
<keyword evidence="2 6" id="KW-1003">Cell membrane</keyword>
<evidence type="ECO:0000256" key="4">
    <source>
        <dbReference type="ARBA" id="ARBA00022989"/>
    </source>
</evidence>
<organism evidence="7 8">
    <name type="scientific">Magnetospirillum moscoviense</name>
    <dbReference type="NCBI Taxonomy" id="1437059"/>
    <lineage>
        <taxon>Bacteria</taxon>
        <taxon>Pseudomonadati</taxon>
        <taxon>Pseudomonadota</taxon>
        <taxon>Alphaproteobacteria</taxon>
        <taxon>Rhodospirillales</taxon>
        <taxon>Rhodospirillaceae</taxon>
        <taxon>Magnetospirillum</taxon>
    </lineage>
</organism>
<dbReference type="EMBL" id="LWQU01000156">
    <property type="protein sequence ID" value="OAN48753.1"/>
    <property type="molecule type" value="Genomic_DNA"/>
</dbReference>
<feature type="transmembrane region" description="Helical" evidence="6">
    <location>
        <begin position="153"/>
        <end position="177"/>
    </location>
</feature>
<dbReference type="GO" id="GO:0006885">
    <property type="term" value="P:regulation of pH"/>
    <property type="evidence" value="ECO:0007669"/>
    <property type="project" value="UniProtKB-UniRule"/>
</dbReference>
<evidence type="ECO:0000256" key="5">
    <source>
        <dbReference type="ARBA" id="ARBA00023136"/>
    </source>
</evidence>
<dbReference type="NCBIfam" id="NF007112">
    <property type="entry name" value="PRK09561.1"/>
    <property type="match status" value="1"/>
</dbReference>
<dbReference type="PANTHER" id="PTHR30341">
    <property type="entry name" value="SODIUM ION/PROTON ANTIPORTER NHAA-RELATED"/>
    <property type="match status" value="1"/>
</dbReference>
<feature type="transmembrane region" description="Helical" evidence="6">
    <location>
        <begin position="18"/>
        <end position="41"/>
    </location>
</feature>
<dbReference type="InterPro" id="IPR004670">
    <property type="entry name" value="NhaA"/>
</dbReference>
<comment type="function">
    <text evidence="6">Na(+)/H(+) antiporter that extrudes sodium in exchange for external protons.</text>
</comment>
<protein>
    <recommendedName>
        <fullName evidence="6">Na(+)/H(+) antiporter NhaA</fullName>
    </recommendedName>
    <alternativeName>
        <fullName evidence="6">Sodium/proton antiporter NhaA</fullName>
    </alternativeName>
</protein>
<feature type="transmembrane region" description="Helical" evidence="6">
    <location>
        <begin position="354"/>
        <end position="375"/>
    </location>
</feature>
<feature type="transmembrane region" description="Helical" evidence="6">
    <location>
        <begin position="285"/>
        <end position="309"/>
    </location>
</feature>
<dbReference type="Gene3D" id="1.20.1530.10">
    <property type="entry name" value="Na+/H+ antiporter like domain"/>
    <property type="match status" value="1"/>
</dbReference>
<keyword evidence="3 6" id="KW-0812">Transmembrane</keyword>
<comment type="catalytic activity">
    <reaction evidence="6">
        <text>Na(+)(in) + 2 H(+)(out) = Na(+)(out) + 2 H(+)(in)</text>
        <dbReference type="Rhea" id="RHEA:29251"/>
        <dbReference type="ChEBI" id="CHEBI:15378"/>
        <dbReference type="ChEBI" id="CHEBI:29101"/>
    </reaction>
</comment>
<keyword evidence="4 6" id="KW-1133">Transmembrane helix</keyword>
<dbReference type="STRING" id="1437059.A6A05_14655"/>
<evidence type="ECO:0000313" key="8">
    <source>
        <dbReference type="Proteomes" id="UP000078543"/>
    </source>
</evidence>
<reference evidence="7 8" key="1">
    <citation type="submission" date="2016-04" db="EMBL/GenBank/DDBJ databases">
        <title>Draft genome sequence of freshwater magnetotactic bacteria Magnetospirillum marisnigri SP-1 and Magnetospirillum moscoviense BB-1.</title>
        <authorList>
            <person name="Koziaeva V."/>
            <person name="Dziuba M.V."/>
            <person name="Ivanov T.M."/>
            <person name="Kuznetsov B."/>
            <person name="Grouzdev D.S."/>
        </authorList>
    </citation>
    <scope>NUCLEOTIDE SEQUENCE [LARGE SCALE GENOMIC DNA]</scope>
    <source>
        <strain evidence="7 8">BB-1</strain>
    </source>
</reference>
<gene>
    <name evidence="6" type="primary">nhaA</name>
    <name evidence="7" type="ORF">A6A05_14655</name>
</gene>
<keyword evidence="6" id="KW-0050">Antiport</keyword>
<evidence type="ECO:0000256" key="6">
    <source>
        <dbReference type="HAMAP-Rule" id="MF_01844"/>
    </source>
</evidence>
<feature type="transmembrane region" description="Helical" evidence="6">
    <location>
        <begin position="128"/>
        <end position="146"/>
    </location>
</feature>
<evidence type="ECO:0000256" key="1">
    <source>
        <dbReference type="ARBA" id="ARBA00004429"/>
    </source>
</evidence>
<feature type="transmembrane region" description="Helical" evidence="6">
    <location>
        <begin position="255"/>
        <end position="273"/>
    </location>
</feature>
<dbReference type="Proteomes" id="UP000078543">
    <property type="component" value="Unassembled WGS sequence"/>
</dbReference>
<dbReference type="InterPro" id="IPR023171">
    <property type="entry name" value="Na/H_antiporter_dom_sf"/>
</dbReference>
<feature type="transmembrane region" description="Helical" evidence="6">
    <location>
        <begin position="93"/>
        <end position="116"/>
    </location>
</feature>
<comment type="caution">
    <text evidence="7">The sequence shown here is derived from an EMBL/GenBank/DDBJ whole genome shotgun (WGS) entry which is preliminary data.</text>
</comment>
<feature type="transmembrane region" description="Helical" evidence="6">
    <location>
        <begin position="211"/>
        <end position="235"/>
    </location>
</feature>
<evidence type="ECO:0000256" key="2">
    <source>
        <dbReference type="ARBA" id="ARBA00022475"/>
    </source>
</evidence>
<keyword evidence="6" id="KW-0739">Sodium transport</keyword>
<dbReference type="AlphaFoldDB" id="A0A178MJL5"/>
<proteinExistence type="inferred from homology"/>
<dbReference type="GO" id="GO:0005886">
    <property type="term" value="C:plasma membrane"/>
    <property type="evidence" value="ECO:0007669"/>
    <property type="project" value="UniProtKB-SubCell"/>
</dbReference>
<evidence type="ECO:0000313" key="7">
    <source>
        <dbReference type="EMBL" id="OAN48753.1"/>
    </source>
</evidence>
<keyword evidence="8" id="KW-1185">Reference proteome</keyword>
<evidence type="ECO:0000256" key="3">
    <source>
        <dbReference type="ARBA" id="ARBA00022692"/>
    </source>
</evidence>
<name>A0A178MJL5_9PROT</name>
<dbReference type="NCBIfam" id="NF007111">
    <property type="entry name" value="PRK09560.1"/>
    <property type="match status" value="1"/>
</dbReference>
<dbReference type="NCBIfam" id="TIGR00773">
    <property type="entry name" value="NhaA"/>
    <property type="match status" value="1"/>
</dbReference>
<keyword evidence="5 6" id="KW-0472">Membrane</keyword>
<keyword evidence="6" id="KW-0915">Sodium</keyword>
<dbReference type="PANTHER" id="PTHR30341:SF0">
    <property type="entry name" value="NA(+)_H(+) ANTIPORTER NHAA"/>
    <property type="match status" value="1"/>
</dbReference>
<sequence>MDTMNTPSRPLLSAIQRFLALESASGMVLVAMMVLALGLANSPWADAYQTALDAKLGPLSVLHWINDGLMAVFFLLVAMEIKREFVAGELSQPGQLALPALAALGGMAVPAAIYVALDWNDPAHLSGWAIPTATDIAFSLGVLALLGSRVPLALKVFLTALAIIDDLGAILVIALFYSGGLNLPALAAAAAATLILVGLNRAGIGRTWPYLLVGLALWASLMPSGLHATIGGVILGLTIPLKDGQAELEHSLHPWVAFLILPIFALANAGIGLNSVGISILSDPVFLGIAAGLFLGKQAGVFGASWAAIRLGLAPMPQGADWRSLYGVAVLTGIGFTMSLFIGGLAFPDGDAIVATRLGVIVGSLASALAGLAILSMPRPPAQS</sequence>
<dbReference type="GO" id="GO:0015385">
    <property type="term" value="F:sodium:proton antiporter activity"/>
    <property type="evidence" value="ECO:0007669"/>
    <property type="project" value="UniProtKB-UniRule"/>
</dbReference>
<feature type="transmembrane region" description="Helical" evidence="6">
    <location>
        <begin position="183"/>
        <end position="199"/>
    </location>
</feature>
<accession>A0A178MJL5</accession>
<dbReference type="Pfam" id="PF06965">
    <property type="entry name" value="Na_H_antiport_1"/>
    <property type="match status" value="1"/>
</dbReference>